<dbReference type="GeneID" id="129323934"/>
<feature type="compositionally biased region" description="Basic and acidic residues" evidence="17">
    <location>
        <begin position="1077"/>
        <end position="1096"/>
    </location>
</feature>
<dbReference type="Proteomes" id="UP001190640">
    <property type="component" value="Chromosome 2"/>
</dbReference>
<dbReference type="RefSeq" id="XP_054826775.1">
    <property type="nucleotide sequence ID" value="XM_054970800.1"/>
</dbReference>
<protein>
    <recommendedName>
        <fullName evidence="12">Neurabin-1</fullName>
    </recommendedName>
    <alternativeName>
        <fullName evidence="14">Neurabin-I</fullName>
    </alternativeName>
    <alternativeName>
        <fullName evidence="13">Neural tissue-specific F-actin-binding protein I</fullName>
    </alternativeName>
    <alternativeName>
        <fullName evidence="15">Protein phosphatase 1 regulatory subunit 9A</fullName>
    </alternativeName>
</protein>
<dbReference type="GO" id="GO:0005737">
    <property type="term" value="C:cytoplasm"/>
    <property type="evidence" value="ECO:0007669"/>
    <property type="project" value="TreeGrafter"/>
</dbReference>
<evidence type="ECO:0000256" key="15">
    <source>
        <dbReference type="ARBA" id="ARBA00082439"/>
    </source>
</evidence>
<feature type="compositionally biased region" description="Basic and acidic residues" evidence="17">
    <location>
        <begin position="491"/>
        <end position="503"/>
    </location>
</feature>
<dbReference type="PROSITE" id="PS50106">
    <property type="entry name" value="PDZ"/>
    <property type="match status" value="1"/>
</dbReference>
<keyword evidence="5" id="KW-0221">Differentiation</keyword>
<dbReference type="CDD" id="cd06790">
    <property type="entry name" value="PDZ_neurabin-like"/>
    <property type="match status" value="1"/>
</dbReference>
<evidence type="ECO:0000256" key="3">
    <source>
        <dbReference type="ARBA" id="ARBA00022490"/>
    </source>
</evidence>
<keyword evidence="4" id="KW-0597">Phosphoprotein</keyword>
<keyword evidence="8 16" id="KW-0175">Coiled coil</keyword>
<dbReference type="KEGG" id="emc:129323934"/>
<dbReference type="InterPro" id="IPR040645">
    <property type="entry name" value="Neurabin-1/2_PDZ"/>
</dbReference>
<reference evidence="21 22" key="1">
    <citation type="submission" date="2025-04" db="UniProtKB">
        <authorList>
            <consortium name="RefSeq"/>
        </authorList>
    </citation>
    <scope>IDENTIFICATION</scope>
    <source>
        <tissue evidence="21 22">Blood</tissue>
    </source>
</reference>
<dbReference type="Pfam" id="PF17817">
    <property type="entry name" value="PDZ_5"/>
    <property type="match status" value="1"/>
</dbReference>
<evidence type="ECO:0000256" key="16">
    <source>
        <dbReference type="SAM" id="Coils"/>
    </source>
</evidence>
<dbReference type="GO" id="GO:0014069">
    <property type="term" value="C:postsynaptic density"/>
    <property type="evidence" value="ECO:0007669"/>
    <property type="project" value="TreeGrafter"/>
</dbReference>
<evidence type="ECO:0000256" key="9">
    <source>
        <dbReference type="ARBA" id="ARBA00023203"/>
    </source>
</evidence>
<evidence type="ECO:0000313" key="20">
    <source>
        <dbReference type="Proteomes" id="UP001190640"/>
    </source>
</evidence>
<feature type="compositionally biased region" description="Acidic residues" evidence="17">
    <location>
        <begin position="504"/>
        <end position="527"/>
    </location>
</feature>
<evidence type="ECO:0000256" key="14">
    <source>
        <dbReference type="ARBA" id="ARBA00077125"/>
    </source>
</evidence>
<proteinExistence type="predicted"/>
<feature type="domain" description="PDZ" evidence="19">
    <location>
        <begin position="580"/>
        <end position="668"/>
    </location>
</feature>
<evidence type="ECO:0000313" key="21">
    <source>
        <dbReference type="RefSeq" id="XP_054826773.1"/>
    </source>
</evidence>
<evidence type="ECO:0000313" key="22">
    <source>
        <dbReference type="RefSeq" id="XP_054826774.1"/>
    </source>
</evidence>
<feature type="region of interest" description="Disordered" evidence="17">
    <location>
        <begin position="37"/>
        <end position="66"/>
    </location>
</feature>
<keyword evidence="9" id="KW-0009">Actin-binding</keyword>
<evidence type="ECO:0000256" key="8">
    <source>
        <dbReference type="ARBA" id="ARBA00023054"/>
    </source>
</evidence>
<evidence type="ECO:0000256" key="13">
    <source>
        <dbReference type="ARBA" id="ARBA00076637"/>
    </source>
</evidence>
<organism evidence="20 21">
    <name type="scientific">Eublepharis macularius</name>
    <name type="common">Leopard gecko</name>
    <name type="synonym">Cyrtodactylus macularius</name>
    <dbReference type="NCBI Taxonomy" id="481883"/>
    <lineage>
        <taxon>Eukaryota</taxon>
        <taxon>Metazoa</taxon>
        <taxon>Chordata</taxon>
        <taxon>Craniata</taxon>
        <taxon>Vertebrata</taxon>
        <taxon>Euteleostomi</taxon>
        <taxon>Lepidosauria</taxon>
        <taxon>Squamata</taxon>
        <taxon>Bifurcata</taxon>
        <taxon>Gekkota</taxon>
        <taxon>Eublepharidae</taxon>
        <taxon>Eublepharinae</taxon>
        <taxon>Eublepharis</taxon>
    </lineage>
</organism>
<dbReference type="RefSeq" id="XP_054826774.1">
    <property type="nucleotide sequence ID" value="XM_054970799.1"/>
</dbReference>
<dbReference type="SMART" id="SM00454">
    <property type="entry name" value="SAM"/>
    <property type="match status" value="1"/>
</dbReference>
<evidence type="ECO:0000256" key="11">
    <source>
        <dbReference type="ARBA" id="ARBA00034103"/>
    </source>
</evidence>
<dbReference type="InterPro" id="IPR001478">
    <property type="entry name" value="PDZ"/>
</dbReference>
<feature type="domain" description="SAM" evidence="18">
    <location>
        <begin position="1262"/>
        <end position="1325"/>
    </location>
</feature>
<dbReference type="GO" id="GO:0051015">
    <property type="term" value="F:actin filament binding"/>
    <property type="evidence" value="ECO:0007669"/>
    <property type="project" value="TreeGrafter"/>
</dbReference>
<evidence type="ECO:0000256" key="17">
    <source>
        <dbReference type="SAM" id="MobiDB-lite"/>
    </source>
</evidence>
<feature type="compositionally biased region" description="Low complexity" evidence="17">
    <location>
        <begin position="1022"/>
        <end position="1038"/>
    </location>
</feature>
<feature type="compositionally biased region" description="Polar residues" evidence="17">
    <location>
        <begin position="1146"/>
        <end position="1156"/>
    </location>
</feature>
<evidence type="ECO:0000313" key="23">
    <source>
        <dbReference type="RefSeq" id="XP_054826775.1"/>
    </source>
</evidence>
<dbReference type="Pfam" id="PF00595">
    <property type="entry name" value="PDZ"/>
    <property type="match status" value="1"/>
</dbReference>
<dbReference type="PANTHER" id="PTHR16154:SF26">
    <property type="entry name" value="PROTEIN PHOSPHATASE 1 REGULATORY SUBUNIT 9 LIKE"/>
    <property type="match status" value="1"/>
</dbReference>
<feature type="compositionally biased region" description="Basic residues" evidence="17">
    <location>
        <begin position="955"/>
        <end position="968"/>
    </location>
</feature>
<gene>
    <name evidence="21 22 23" type="primary">LOC129323934</name>
</gene>
<dbReference type="PROSITE" id="PS50105">
    <property type="entry name" value="SAM_DOMAIN"/>
    <property type="match status" value="1"/>
</dbReference>
<evidence type="ECO:0000256" key="6">
    <source>
        <dbReference type="ARBA" id="ARBA00022902"/>
    </source>
</evidence>
<dbReference type="PANTHER" id="PTHR16154">
    <property type="entry name" value="NEURABIN"/>
    <property type="match status" value="1"/>
</dbReference>
<feature type="coiled-coil region" evidence="16">
    <location>
        <begin position="1312"/>
        <end position="1342"/>
    </location>
</feature>
<dbReference type="Pfam" id="PF07647">
    <property type="entry name" value="SAM_2"/>
    <property type="match status" value="1"/>
</dbReference>
<keyword evidence="2" id="KW-0217">Developmental protein</keyword>
<name>A0AA97KR26_EUBMA</name>
<dbReference type="GO" id="GO:0019722">
    <property type="term" value="P:calcium-mediated signaling"/>
    <property type="evidence" value="ECO:0007669"/>
    <property type="project" value="TreeGrafter"/>
</dbReference>
<feature type="compositionally biased region" description="Basic and acidic residues" evidence="17">
    <location>
        <begin position="195"/>
        <end position="204"/>
    </location>
</feature>
<dbReference type="GO" id="GO:0015629">
    <property type="term" value="C:actin cytoskeleton"/>
    <property type="evidence" value="ECO:0007669"/>
    <property type="project" value="TreeGrafter"/>
</dbReference>
<feature type="region of interest" description="Disordered" evidence="17">
    <location>
        <begin position="84"/>
        <end position="118"/>
    </location>
</feature>
<feature type="compositionally biased region" description="Polar residues" evidence="17">
    <location>
        <begin position="1229"/>
        <end position="1239"/>
    </location>
</feature>
<sequence length="1357" mass="151928">MMKTEGKGERTLRSASPHRNTYKADFHAIKCSFDSVNTDNTSNKSGPQQKLPSSSNGGGNEPHVRGRAVTYGNRVHKIKNMFMQMGGASPSPCENSLPSEPKTGTKTASTDPVPPSPNSPSFLCIQKNNFFNIASITCSSPDSLLTGALTEKIIRNNDEGSLDKVALAEKFSETRKLFERNTKKPSTVERCTPNKNERTEDRKHGPVSPDDTNVVDHFNYGNEVSTQVTTGKAESQGSSEHKLQQSTGSCRSSLNAGPISRRLESFLADSDSEDPKDTLKNKDIPSPSQTAFCSWESPVVNEEQCLKENQPFATPDLFSSSAIERDELSRAAEATSTTTSERDQQDTYSAATKVDRAPIKISQIEVVRAELIVVQNETSRDEIVGEVNVFQEKKPLRFPRRDVEGKGLAEGNGLTFEELEELTVCSEGSEKGVREIVALEETREQGQVEQIGGSEDEEEEQQQMDQRENFSRFPSGAFGIENAAFDDDRETEAYNKDPERGENLAEEDCNYDSDYEEFPGLSEEEDPDPHKKVKFSTAPIKVFSTYSNEDYDRRNEEVDPVAASAEYELEKRVEKMEVFPVEIEKGDSGLGISIIGMGVGADQGLEKLGIFVKTITEGGAAQKDGRIQVNDQIVEVDGTSLVGVTQFFAATVLKNTKGTVRFLIGREKPGTQSEVARLISETLEQERCLLEQEYTHDTEQDDDYDDDDSFESQLHGKSVEVFYLPENEDINLPLDMDSTQFLLKFKELQLKHAVTTAEVNQLKEKLKATEAEKIEWELSKSQLQETLEENKEKIKKLETYWLEAQSLCKTVNEHLKDTQEQYDALEKKYNKAKKLLKEYQQKEIEFMKKEEDHTKLLCEKDQEHVNQQKILQEKITELEEKLKLYEGLPYMFGNSLEATTSSSEPLTEHLEVKENVQEIEISMEKLDFSDFDIFLEDTPRLDTSAHKAKAQLALKVKRQPPSRSKRKGSLGAGPKDANSQDADDDSEENVQSKSSEVTEKLTLLQHNDVDQRADKYERAESTDSLLESSPSVSVHSSPVYKPHTENSSGNTSSPSNDNATPSSPSGYCKNVKHRESKGKGKESKADEKKNEEKTESNEGASTGKSKRRFPDFGGLRKSGGKGKKQEKENARGSLDSRGSRELLEDNNLSASDSDSPIPTCMPFSWFGDSHKEHSSGSTLSFSQGGPDIAIEQSQEKNRSKSRIVIDDSYHSKPSCDLSGLVTEPELSGRSHTLTFSSNETSDEEPLSTGKQNQWHSRPISEWTTQQVCHWLIGMNMEQYITEFTARNIDGQQLMLLDSDKLKALGVSSQNDRSMIKKKIKDIKKTQEKLEKQKEKFQKRERDIRRGGRVVATVESNC</sequence>
<evidence type="ECO:0000256" key="10">
    <source>
        <dbReference type="ARBA" id="ARBA00023212"/>
    </source>
</evidence>
<feature type="region of interest" description="Disordered" evidence="17">
    <location>
        <begin position="951"/>
        <end position="1159"/>
    </location>
</feature>
<dbReference type="InterPro" id="IPR013761">
    <property type="entry name" value="SAM/pointed_sf"/>
</dbReference>
<dbReference type="SUPFAM" id="SSF50156">
    <property type="entry name" value="PDZ domain-like"/>
    <property type="match status" value="1"/>
</dbReference>
<dbReference type="Gene3D" id="2.30.42.10">
    <property type="match status" value="1"/>
</dbReference>
<keyword evidence="6" id="KW-0524">Neurogenesis</keyword>
<feature type="region of interest" description="Disordered" evidence="17">
    <location>
        <begin position="1228"/>
        <end position="1256"/>
    </location>
</feature>
<feature type="region of interest" description="Disordered" evidence="17">
    <location>
        <begin position="1"/>
        <end position="20"/>
    </location>
</feature>
<evidence type="ECO:0000256" key="1">
    <source>
        <dbReference type="ARBA" id="ARBA00004245"/>
    </source>
</evidence>
<accession>A0AA97KR26</accession>
<dbReference type="GO" id="GO:0031175">
    <property type="term" value="P:neuron projection development"/>
    <property type="evidence" value="ECO:0007669"/>
    <property type="project" value="TreeGrafter"/>
</dbReference>
<evidence type="ECO:0000256" key="7">
    <source>
        <dbReference type="ARBA" id="ARBA00023018"/>
    </source>
</evidence>
<feature type="compositionally biased region" description="Polar residues" evidence="17">
    <location>
        <begin position="37"/>
        <end position="55"/>
    </location>
</feature>
<feature type="region of interest" description="Disordered" evidence="17">
    <location>
        <begin position="441"/>
        <end position="532"/>
    </location>
</feature>
<dbReference type="Gene3D" id="1.10.150.50">
    <property type="entry name" value="Transcription Factor, Ets-1"/>
    <property type="match status" value="1"/>
</dbReference>
<evidence type="ECO:0000256" key="4">
    <source>
        <dbReference type="ARBA" id="ARBA00022553"/>
    </source>
</evidence>
<dbReference type="CDD" id="cd09512">
    <property type="entry name" value="SAM_Neurabin-like"/>
    <property type="match status" value="1"/>
</dbReference>
<evidence type="ECO:0000256" key="5">
    <source>
        <dbReference type="ARBA" id="ARBA00022782"/>
    </source>
</evidence>
<evidence type="ECO:0000259" key="19">
    <source>
        <dbReference type="PROSITE" id="PS50106"/>
    </source>
</evidence>
<feature type="compositionally biased region" description="Basic and acidic residues" evidence="17">
    <location>
        <begin position="1007"/>
        <end position="1021"/>
    </location>
</feature>
<feature type="compositionally biased region" description="Basic and acidic residues" evidence="17">
    <location>
        <begin position="273"/>
        <end position="283"/>
    </location>
</feature>
<comment type="subcellular location">
    <subcellularLocation>
        <location evidence="1">Cytoplasm</location>
        <location evidence="1">Cytoskeleton</location>
    </subcellularLocation>
    <subcellularLocation>
        <location evidence="11">Synapse</location>
    </subcellularLocation>
</comment>
<feature type="region of interest" description="Disordered" evidence="17">
    <location>
        <begin position="178"/>
        <end position="290"/>
    </location>
</feature>
<evidence type="ECO:0000256" key="12">
    <source>
        <dbReference type="ARBA" id="ARBA00067399"/>
    </source>
</evidence>
<feature type="compositionally biased region" description="Polar residues" evidence="17">
    <location>
        <begin position="1045"/>
        <end position="1065"/>
    </location>
</feature>
<keyword evidence="20" id="KW-1185">Reference proteome</keyword>
<feature type="compositionally biased region" description="Polar residues" evidence="17">
    <location>
        <begin position="92"/>
        <end position="110"/>
    </location>
</feature>
<dbReference type="SMART" id="SM00228">
    <property type="entry name" value="PDZ"/>
    <property type="match status" value="1"/>
</dbReference>
<feature type="compositionally biased region" description="Polar residues" evidence="17">
    <location>
        <begin position="222"/>
        <end position="255"/>
    </location>
</feature>
<dbReference type="InterPro" id="IPR036034">
    <property type="entry name" value="PDZ_sf"/>
</dbReference>
<keyword evidence="10" id="KW-0206">Cytoskeleton</keyword>
<evidence type="ECO:0000256" key="2">
    <source>
        <dbReference type="ARBA" id="ARBA00022473"/>
    </source>
</evidence>
<feature type="compositionally biased region" description="Basic and acidic residues" evidence="17">
    <location>
        <begin position="1"/>
        <end position="12"/>
    </location>
</feature>
<keyword evidence="3" id="KW-0963">Cytoplasm</keyword>
<dbReference type="SUPFAM" id="SSF47769">
    <property type="entry name" value="SAM/Pointed domain"/>
    <property type="match status" value="1"/>
</dbReference>
<dbReference type="InterPro" id="IPR043446">
    <property type="entry name" value="Neurabin-like"/>
</dbReference>
<dbReference type="RefSeq" id="XP_054826773.1">
    <property type="nucleotide sequence ID" value="XM_054970798.1"/>
</dbReference>
<keyword evidence="7" id="KW-0770">Synapse</keyword>
<dbReference type="FunFam" id="2.30.42.10:FF:000010">
    <property type="entry name" value="Neurabin-1 isoform 1"/>
    <property type="match status" value="1"/>
</dbReference>
<dbReference type="GO" id="GO:0030425">
    <property type="term" value="C:dendrite"/>
    <property type="evidence" value="ECO:0007669"/>
    <property type="project" value="TreeGrafter"/>
</dbReference>
<evidence type="ECO:0000259" key="18">
    <source>
        <dbReference type="PROSITE" id="PS50105"/>
    </source>
</evidence>
<dbReference type="InterPro" id="IPR001660">
    <property type="entry name" value="SAM"/>
</dbReference>
<feature type="coiled-coil region" evidence="16">
    <location>
        <begin position="745"/>
        <end position="888"/>
    </location>
</feature>
<dbReference type="GO" id="GO:0007015">
    <property type="term" value="P:actin filament organization"/>
    <property type="evidence" value="ECO:0007669"/>
    <property type="project" value="TreeGrafter"/>
</dbReference>
<dbReference type="FunFam" id="1.10.150.50:FF:000008">
    <property type="entry name" value="Neurabin-1 isoform 1-like protein"/>
    <property type="match status" value="1"/>
</dbReference>